<dbReference type="InterPro" id="IPR011049">
    <property type="entry name" value="Serralysin-like_metalloprot_C"/>
</dbReference>
<dbReference type="EMBL" id="JAUTWS010000148">
    <property type="protein sequence ID" value="MDO9714002.1"/>
    <property type="molecule type" value="Genomic_DNA"/>
</dbReference>
<comment type="caution">
    <text evidence="2">The sequence shown here is derived from an EMBL/GenBank/DDBJ whole genome shotgun (WGS) entry which is preliminary data.</text>
</comment>
<proteinExistence type="predicted"/>
<evidence type="ECO:0000313" key="3">
    <source>
        <dbReference type="Proteomes" id="UP001243009"/>
    </source>
</evidence>
<organism evidence="2 3">
    <name type="scientific">Paracraurococcus lichenis</name>
    <dbReference type="NCBI Taxonomy" id="3064888"/>
    <lineage>
        <taxon>Bacteria</taxon>
        <taxon>Pseudomonadati</taxon>
        <taxon>Pseudomonadota</taxon>
        <taxon>Alphaproteobacteria</taxon>
        <taxon>Acetobacterales</taxon>
        <taxon>Roseomonadaceae</taxon>
        <taxon>Paracraurococcus</taxon>
    </lineage>
</organism>
<dbReference type="Pfam" id="PF13946">
    <property type="entry name" value="DUF4214"/>
    <property type="match status" value="1"/>
</dbReference>
<dbReference type="Proteomes" id="UP001243009">
    <property type="component" value="Unassembled WGS sequence"/>
</dbReference>
<dbReference type="InterPro" id="IPR038255">
    <property type="entry name" value="PBS_linker_sf"/>
</dbReference>
<accession>A0ABT9ECR0</accession>
<evidence type="ECO:0000313" key="2">
    <source>
        <dbReference type="EMBL" id="MDO9714002.1"/>
    </source>
</evidence>
<dbReference type="RefSeq" id="WP_305108847.1">
    <property type="nucleotide sequence ID" value="NZ_JAUTWS010000148.1"/>
</dbReference>
<feature type="domain" description="DUF4214" evidence="1">
    <location>
        <begin position="104"/>
        <end position="171"/>
    </location>
</feature>
<keyword evidence="3" id="KW-1185">Reference proteome</keyword>
<gene>
    <name evidence="2" type="ORF">Q7A36_37210</name>
</gene>
<dbReference type="PRINTS" id="PR00313">
    <property type="entry name" value="CABNDNGRPT"/>
</dbReference>
<sequence length="979" mass="96010">MSAADQMPTVKTYYQSILYRDPTTAESSSWASVLDSGAVNVSQFANSLLVSNEMQNYVAPVVRLYQAAFNRVPESTSAINFYASQLRAADTAGTYNTVLARITQQFSESPEFVGKYGSSGITTAFVTALYLNVLGRAPDAAGLSFYMDAKNGFTPMKALMGFSMSPEFQTKTGAGINDFLTKVAAGTAQFSGALGLDNAPSGQTFTLTTSADNLTGTAGDDVFIAGDNAGNATWTVGDTLNGGGGNDTLKIIQNAAITAVPVGFKATSVENVDLTSGGAITLNTTTGFADTTTLSTHTSGAAQTITAAATQNVSASAALQAATNVAIDGGKNVSVTATGVTTGTTTIGATTAAAGTVTVNSTASSGTQGAIAVTGGTSITVKTATSNAVNTTVTQAAVTVTGDANTTSVTVGQEKAAAASATVVGKVNGVVSITDVNAASNTKAGVITTVSLDSYDNSTINSGALKTLNLSGTGGTLGVTAGALTTPVVDTLAMNVKGLTGGAITLSSVYKTLNLDSSSTASTIADVIGSGVTALNVSGDAKLTLTADTFAAAKNIAVTNTAGVSLGTALATDVLFKGGAGADTISIGATTKAIDMGAGDDVVIVSSATLGAGGSLAGGTGTDTLVANTNGSAFSSDPSFSGFEVLRVAGAAAQGSHNANGFTGLEVGALAGAATFTNVASGVGLTMLASPGQNTTVTLANATGTNDVFGLTLKSAAALTGGTVTLAGIETVNITNTDTDTTAHTNTLTLAATSATSVTVSGNAGLNVTNTGNVKITNFDASGVTGAASDAAALKVTFVSADTTIGDTVTIKGGSGNDDLTGGSATNDSIFGGAGADKLTYTGGADSFTGGAGADTFALTGVGTKTAFLTITDASKTDILDFTGITTGTLANVTAANVAAAKVTLGAAATLDQYLDTAAAGDGGTNAVFKWFQFGGDTYAVVDNSAGATFVSATDALIKMSGLIDLSSSAITSELLTIA</sequence>
<reference evidence="2 3" key="1">
    <citation type="submission" date="2023-08" db="EMBL/GenBank/DDBJ databases">
        <title>The draft genome sequence of Paracraurococcus sp. LOR1-02.</title>
        <authorList>
            <person name="Kingkaew E."/>
            <person name="Tanasupawat S."/>
        </authorList>
    </citation>
    <scope>NUCLEOTIDE SEQUENCE [LARGE SCALE GENOMIC DNA]</scope>
    <source>
        <strain evidence="2 3">LOR1-02</strain>
    </source>
</reference>
<dbReference type="Pfam" id="PF00353">
    <property type="entry name" value="HemolysinCabind"/>
    <property type="match status" value="3"/>
</dbReference>
<dbReference type="InterPro" id="IPR001343">
    <property type="entry name" value="Hemolysn_Ca-bd"/>
</dbReference>
<dbReference type="Gene3D" id="2.150.10.10">
    <property type="entry name" value="Serralysin-like metalloprotease, C-terminal"/>
    <property type="match status" value="1"/>
</dbReference>
<name>A0ABT9ECR0_9PROT</name>
<protein>
    <submittedName>
        <fullName evidence="2">DUF4214 domain-containing protein</fullName>
    </submittedName>
</protein>
<evidence type="ECO:0000259" key="1">
    <source>
        <dbReference type="Pfam" id="PF13946"/>
    </source>
</evidence>
<dbReference type="SUPFAM" id="SSF51120">
    <property type="entry name" value="beta-Roll"/>
    <property type="match status" value="1"/>
</dbReference>
<dbReference type="Gene3D" id="1.10.3130.20">
    <property type="entry name" value="Phycobilisome linker domain"/>
    <property type="match status" value="1"/>
</dbReference>
<dbReference type="InterPro" id="IPR025282">
    <property type="entry name" value="DUF4214"/>
</dbReference>